<dbReference type="EMBL" id="BRPK01000011">
    <property type="protein sequence ID" value="GLB42103.1"/>
    <property type="molecule type" value="Genomic_DNA"/>
</dbReference>
<name>A0A9P3PU72_LYOSH</name>
<proteinExistence type="predicted"/>
<protein>
    <submittedName>
        <fullName evidence="2">Uncharacterized protein</fullName>
    </submittedName>
</protein>
<evidence type="ECO:0000313" key="3">
    <source>
        <dbReference type="Proteomes" id="UP001063166"/>
    </source>
</evidence>
<dbReference type="AlphaFoldDB" id="A0A9P3PU72"/>
<dbReference type="Proteomes" id="UP001063166">
    <property type="component" value="Unassembled WGS sequence"/>
</dbReference>
<keyword evidence="3" id="KW-1185">Reference proteome</keyword>
<evidence type="ECO:0000256" key="1">
    <source>
        <dbReference type="SAM" id="Phobius"/>
    </source>
</evidence>
<accession>A0A9P3PU72</accession>
<evidence type="ECO:0000313" key="2">
    <source>
        <dbReference type="EMBL" id="GLB42103.1"/>
    </source>
</evidence>
<sequence length="69" mass="7532">MTRPTLIRHQGAAQGQAGWMGNGASAVRNKNILMGIGASVAITAAVYYWGFREVHERHKGQPPDIQRTT</sequence>
<dbReference type="OrthoDB" id="2850724at2759"/>
<comment type="caution">
    <text evidence="2">The sequence shown here is derived from an EMBL/GenBank/DDBJ whole genome shotgun (WGS) entry which is preliminary data.</text>
</comment>
<keyword evidence="1" id="KW-1133">Transmembrane helix</keyword>
<gene>
    <name evidence="2" type="ORF">LshimejAT787_1101180</name>
</gene>
<keyword evidence="1" id="KW-0472">Membrane</keyword>
<reference evidence="2" key="1">
    <citation type="submission" date="2022-07" db="EMBL/GenBank/DDBJ databases">
        <title>The genome of Lyophyllum shimeji provides insight into the initial evolution of ectomycorrhizal fungal genome.</title>
        <authorList>
            <person name="Kobayashi Y."/>
            <person name="Shibata T."/>
            <person name="Hirakawa H."/>
            <person name="Shigenobu S."/>
            <person name="Nishiyama T."/>
            <person name="Yamada A."/>
            <person name="Hasebe M."/>
            <person name="Kawaguchi M."/>
        </authorList>
    </citation>
    <scope>NUCLEOTIDE SEQUENCE</scope>
    <source>
        <strain evidence="2">AT787</strain>
    </source>
</reference>
<keyword evidence="1" id="KW-0812">Transmembrane</keyword>
<feature type="transmembrane region" description="Helical" evidence="1">
    <location>
        <begin position="32"/>
        <end position="51"/>
    </location>
</feature>
<organism evidence="2 3">
    <name type="scientific">Lyophyllum shimeji</name>
    <name type="common">Hon-shimeji</name>
    <name type="synonym">Tricholoma shimeji</name>
    <dbReference type="NCBI Taxonomy" id="47721"/>
    <lineage>
        <taxon>Eukaryota</taxon>
        <taxon>Fungi</taxon>
        <taxon>Dikarya</taxon>
        <taxon>Basidiomycota</taxon>
        <taxon>Agaricomycotina</taxon>
        <taxon>Agaricomycetes</taxon>
        <taxon>Agaricomycetidae</taxon>
        <taxon>Agaricales</taxon>
        <taxon>Tricholomatineae</taxon>
        <taxon>Lyophyllaceae</taxon>
        <taxon>Lyophyllum</taxon>
    </lineage>
</organism>